<feature type="domain" description="Glyoxalase/fosfomycin resistance/dioxygenase" evidence="1">
    <location>
        <begin position="15"/>
        <end position="147"/>
    </location>
</feature>
<dbReference type="SUPFAM" id="SSF54593">
    <property type="entry name" value="Glyoxalase/Bleomycin resistance protein/Dihydroxybiphenyl dioxygenase"/>
    <property type="match status" value="1"/>
</dbReference>
<comment type="caution">
    <text evidence="2">The sequence shown here is derived from an EMBL/GenBank/DDBJ whole genome shotgun (WGS) entry which is preliminary data.</text>
</comment>
<protein>
    <submittedName>
        <fullName evidence="2">VOC family protein</fullName>
    </submittedName>
</protein>
<organism evidence="2 3">
    <name type="scientific">Nesterenkonia flava</name>
    <dbReference type="NCBI Taxonomy" id="469799"/>
    <lineage>
        <taxon>Bacteria</taxon>
        <taxon>Bacillati</taxon>
        <taxon>Actinomycetota</taxon>
        <taxon>Actinomycetes</taxon>
        <taxon>Micrococcales</taxon>
        <taxon>Micrococcaceae</taxon>
        <taxon>Nesterenkonia</taxon>
    </lineage>
</organism>
<evidence type="ECO:0000313" key="2">
    <source>
        <dbReference type="EMBL" id="MDR5713087.1"/>
    </source>
</evidence>
<keyword evidence="3" id="KW-1185">Reference proteome</keyword>
<dbReference type="RefSeq" id="WP_310538451.1">
    <property type="nucleotide sequence ID" value="NZ_BAAAOC010000063.1"/>
</dbReference>
<dbReference type="CDD" id="cd06588">
    <property type="entry name" value="PhnB_like"/>
    <property type="match status" value="1"/>
</dbReference>
<dbReference type="Pfam" id="PF00903">
    <property type="entry name" value="Glyoxalase"/>
    <property type="match status" value="1"/>
</dbReference>
<dbReference type="EMBL" id="JAVKGT010000055">
    <property type="protein sequence ID" value="MDR5713087.1"/>
    <property type="molecule type" value="Genomic_DNA"/>
</dbReference>
<accession>A0ABU1FXM0</accession>
<dbReference type="InterPro" id="IPR004360">
    <property type="entry name" value="Glyas_Fos-R_dOase_dom"/>
</dbReference>
<proteinExistence type="predicted"/>
<reference evidence="3" key="1">
    <citation type="submission" date="2023-07" db="EMBL/GenBank/DDBJ databases">
        <title>Description of three actinobacteria isolated from air of manufacturing shop in a pharmaceutical factory.</title>
        <authorList>
            <person name="Zhang D.-F."/>
        </authorList>
    </citation>
    <scope>NUCLEOTIDE SEQUENCE [LARGE SCALE GENOMIC DNA]</scope>
    <source>
        <strain evidence="3">CCTCC AB 207010</strain>
    </source>
</reference>
<dbReference type="InterPro" id="IPR029068">
    <property type="entry name" value="Glyas_Bleomycin-R_OHBP_Dase"/>
</dbReference>
<dbReference type="Gene3D" id="3.10.180.10">
    <property type="entry name" value="2,3-Dihydroxybiphenyl 1,2-Dioxygenase, domain 1"/>
    <property type="match status" value="1"/>
</dbReference>
<name>A0ABU1FXM0_9MICC</name>
<gene>
    <name evidence="2" type="ORF">RH857_13245</name>
</gene>
<evidence type="ECO:0000259" key="1">
    <source>
        <dbReference type="Pfam" id="PF00903"/>
    </source>
</evidence>
<sequence>MALVTTTHLNFPGTARQALSFYQQVFGGELTASTYGELGAPADCPHAEKIVFGLLESQNGFRVMAYDVPGLSEKTPGSTFAGNTQRTREGTVTDSPFFLSVRGESLEEVTAFWNGLSEGASVIEPLAASPWSPGFGMLTDRFGVTWVVDVAHHQ</sequence>
<dbReference type="PANTHER" id="PTHR33990">
    <property type="entry name" value="PROTEIN YJDN-RELATED"/>
    <property type="match status" value="1"/>
</dbReference>
<evidence type="ECO:0000313" key="3">
    <source>
        <dbReference type="Proteomes" id="UP001260872"/>
    </source>
</evidence>
<dbReference type="InterPro" id="IPR028973">
    <property type="entry name" value="PhnB-like"/>
</dbReference>
<dbReference type="Proteomes" id="UP001260872">
    <property type="component" value="Unassembled WGS sequence"/>
</dbReference>
<dbReference type="PANTHER" id="PTHR33990:SF1">
    <property type="entry name" value="PROTEIN YJDN"/>
    <property type="match status" value="1"/>
</dbReference>